<organism evidence="1 2">
    <name type="scientific">Blastococcus brunescens</name>
    <dbReference type="NCBI Taxonomy" id="1564165"/>
    <lineage>
        <taxon>Bacteria</taxon>
        <taxon>Bacillati</taxon>
        <taxon>Actinomycetota</taxon>
        <taxon>Actinomycetes</taxon>
        <taxon>Geodermatophilales</taxon>
        <taxon>Geodermatophilaceae</taxon>
        <taxon>Blastococcus</taxon>
    </lineage>
</organism>
<name>A0ABZ1AXU8_9ACTN</name>
<accession>A0ABZ1AXU8</accession>
<evidence type="ECO:0000313" key="1">
    <source>
        <dbReference type="EMBL" id="WRL63284.1"/>
    </source>
</evidence>
<sequence>MRAPLAADALQLIHDDECAVHAVAEVLDIAVTGIADDGDALTGTLVLTRREGDDAVTASSLTRSVLVDVVAEELPLELGAGSRAGGRRCRSARPPAIRTCCRRRRSPTCSR</sequence>
<keyword evidence="2" id="KW-1185">Reference proteome</keyword>
<dbReference type="RefSeq" id="WP_324274620.1">
    <property type="nucleotide sequence ID" value="NZ_CP141261.1"/>
</dbReference>
<proteinExistence type="predicted"/>
<evidence type="ECO:0000313" key="2">
    <source>
        <dbReference type="Proteomes" id="UP001324287"/>
    </source>
</evidence>
<protein>
    <submittedName>
        <fullName evidence="1">Uncharacterized protein</fullName>
    </submittedName>
</protein>
<reference evidence="1 2" key="1">
    <citation type="submission" date="2023-12" db="EMBL/GenBank/DDBJ databases">
        <title>Blastococcus brunescens sp. nov., an actonobacterium isolated from sandstone collected in sahara desert.</title>
        <authorList>
            <person name="Gtari M."/>
            <person name="Ghodhbane F."/>
        </authorList>
    </citation>
    <scope>NUCLEOTIDE SEQUENCE [LARGE SCALE GENOMIC DNA]</scope>
    <source>
        <strain evidence="1 2">BMG 8361</strain>
    </source>
</reference>
<gene>
    <name evidence="1" type="ORF">U6N30_26540</name>
</gene>
<dbReference type="EMBL" id="CP141261">
    <property type="protein sequence ID" value="WRL63284.1"/>
    <property type="molecule type" value="Genomic_DNA"/>
</dbReference>
<dbReference type="Proteomes" id="UP001324287">
    <property type="component" value="Chromosome"/>
</dbReference>